<accession>A0A653KXJ0</accession>
<dbReference type="EMBL" id="CABWLC010000008">
    <property type="protein sequence ID" value="VXA84049.1"/>
    <property type="molecule type" value="Genomic_DNA"/>
</dbReference>
<proteinExistence type="predicted"/>
<evidence type="ECO:0000313" key="1">
    <source>
        <dbReference type="EMBL" id="VXA84049.1"/>
    </source>
</evidence>
<reference evidence="1 2" key="1">
    <citation type="submission" date="2019-10" db="EMBL/GenBank/DDBJ databases">
        <authorList>
            <person name="Karimi E."/>
        </authorList>
    </citation>
    <scope>NUCLEOTIDE SEQUENCE [LARGE SCALE GENOMIC DNA]</scope>
    <source>
        <strain evidence="1">Aeromonas sp. 8C</strain>
    </source>
</reference>
<dbReference type="AlphaFoldDB" id="A0A653KXJ0"/>
<dbReference type="InterPro" id="IPR019701">
    <property type="entry name" value="Phage_P22_NinX"/>
</dbReference>
<evidence type="ECO:0008006" key="3">
    <source>
        <dbReference type="Google" id="ProtNLM"/>
    </source>
</evidence>
<organism evidence="1 2">
    <name type="scientific">Aeromonas veronii</name>
    <dbReference type="NCBI Taxonomy" id="654"/>
    <lineage>
        <taxon>Bacteria</taxon>
        <taxon>Pseudomonadati</taxon>
        <taxon>Pseudomonadota</taxon>
        <taxon>Gammaproteobacteria</taxon>
        <taxon>Aeromonadales</taxon>
        <taxon>Aeromonadaceae</taxon>
        <taxon>Aeromonas</taxon>
    </lineage>
</organism>
<dbReference type="Proteomes" id="UP000439123">
    <property type="component" value="Unassembled WGS sequence"/>
</dbReference>
<gene>
    <name evidence="1" type="ORF">AERO8C_160202</name>
</gene>
<dbReference type="Pfam" id="PF10765">
    <property type="entry name" value="Phage_P22_NinX"/>
    <property type="match status" value="1"/>
</dbReference>
<protein>
    <recommendedName>
        <fullName evidence="3">DUF2591 domain-containing protein</fullName>
    </recommendedName>
</protein>
<evidence type="ECO:0000313" key="2">
    <source>
        <dbReference type="Proteomes" id="UP000439123"/>
    </source>
</evidence>
<name>A0A653KXJ0_AERVE</name>
<sequence length="127" mass="13606">MMANTILVKTAELSGNALDWAVAKAAGLTEKDNGLRYDQLGRPTVAGEFAVSYQPSKNWGQCGSLIEKHNVWIGAPSKERPYWSAAIDFDDDESEAESPMVAVCRALVVKVFGDEVHVPAQLVGGAA</sequence>